<feature type="coiled-coil region" evidence="2">
    <location>
        <begin position="352"/>
        <end position="379"/>
    </location>
</feature>
<dbReference type="SUPFAM" id="SSF57756">
    <property type="entry name" value="Retrovirus zinc finger-like domains"/>
    <property type="match status" value="1"/>
</dbReference>
<keyword evidence="1" id="KW-0863">Zinc-finger</keyword>
<evidence type="ECO:0000256" key="2">
    <source>
        <dbReference type="SAM" id="Coils"/>
    </source>
</evidence>
<protein>
    <submittedName>
        <fullName evidence="6">Reverse transcriptase domain-containing protein</fullName>
    </submittedName>
</protein>
<dbReference type="Pfam" id="PF00078">
    <property type="entry name" value="RVT_1"/>
    <property type="match status" value="1"/>
</dbReference>
<feature type="region of interest" description="Disordered" evidence="3">
    <location>
        <begin position="461"/>
        <end position="491"/>
    </location>
</feature>
<feature type="region of interest" description="Disordered" evidence="3">
    <location>
        <begin position="223"/>
        <end position="351"/>
    </location>
</feature>
<gene>
    <name evidence="6" type="ORF">FWK35_00015801</name>
</gene>
<sequence>MCSRRIGFSGLVYNSPIIYITNGYKKKEKYDSSTRKVVVGTPVVVVVRRTRLTTVRFETNCPAAVHNTTRAAYDVFVVFMMLSTTTTTTEATHTISFEFVISNKRACKREWTAARCLTRVFTTNAPRPASSGNFVFSDLTIGLITQTPVGPPASTAIRSCWPPDSGEYLNLQISDHALSARPRIPNKRRPEPAAASASQTRACGHLRKSPYLREYLSKNSADDIALTPTSPPPPPASDHPSKGSPEPTARSRRNSGNPLGTSPGPSSPNLAGFGRVREKGQHPPPPGLRPGNMSGPGQNPPSDGRNDQSSQGGPLPWDVTLGRLSESLQAPPQSAAEQTQKRKNGTSGDPVVSELEASLQLVRSNLQTALRNIRDARSDPTNKGLNAGRMLELMETSLECLSKVLTRKGHLVTSPPTSPVSKQAKVAETSQPARPPMADATTDTLLTPSWWDSDRTIEARAASRRRSARKPADPVQRHARFTETEDDTAMDTDAVDMDTDAMETDAVVTWANVTKRRRRTRKATTPEPRPPAPKAPTRLTSVAKKPPAILIKPGDGKTFADTVRSVRSCGLTTQDLGTSVSMRETRDGSLLLELPKGAKSAAAAKTIAEALGSKLGDSVGRVSQLGVQVEVEVLDLDAVSSAAEVLEALRAAIPGENDPAAAAEREAICDVRIWSVRAGQQIATAKMSRYAASKITKVPVGWTMCRVRSRTLPPVRCFRCQAFGHNSRICTALDRTGACWRCGEADHLMKDCVAGEDRCLACEMAGLSKTSHKPEDRQPAQKPPPPSMMINFLQVNLNRNWAAEQLLFQTAADSEADVLLLSEPNYKRGRESTWCLSTNGQAAIAVTQRTPLTHDGHGAGDGFAWMTFGDLTAFSCYWRPGTTLQEYDRFLGQLDAAIRARGNGKIILAGDFNAWSTEWGSRVNNPRGLLLSDLVSSLGLIQANTGSTPTFVRGTATSVIDVTFYRGLDVTGWQVLEADSLSDHAYVSFSATQEQPASVRQPPPHEPHRGWSVRQRDAEALGQYFSSTHLDPVTGPMGTGTALASARAMDEYLIGACEASMPRRRPGPPRKQPVHWWTTEIGDLRRSCLALRRVYQSALKRAGQPGVQAARMDYSAARRNLRRKIGEAKRKCWSDLCREVDTDPWGRPYKIVMRKLGPRNPGADSRGREAEIADTLFPAAPVTNWNEAPSVAVHNMFETFDPARDTLELTRTIPRFTRDDLTKAAKRLSLGRASGPSGIPNEILKAFVTTDPSSALRVFNDCLSGLTFPPCWKRARLVLIRKGPDKPAESPSSYRPICMLDTPGKLLERLLLQRLESHLDANGGRRRASNQYGFRRGVSTETAVKKVLDIAASAADGTGTKDLCVLVTLDVKNAFNSLRWPVIDEALRSKNTPEYLVETLRSWLTDRELLTGDELTPRQVTCGVPQGSVLGPTLWNVAYDSLLEMEVPNGVHLIGFADDLAVVGVARTGQLLEDVVNPTLEAIDEWMTRRGLELAHHKSEAVLLTKRRAFAPPRLVVGGHRIELAKKLRYLGVILDQRLTFAPHIKTVAERASRSAVSLARIMPNTRGPCQWKRRLLSSVVESQLLYAAPLWATQVSKIARTTANLIRPQRKAALRVIRAYRTVSDEASLLLARMPPADLVALERMRIRDRLSAAPDPRAVRTSKAAIKREERRATLTLWQARWESSSKGEWTRRVIPNVRRWIERTVVAAPSSYHMTQALTNHGCFQQYLARMGRAPSATCNHCAGNSDTAEHTLFACEYWTGHRAELESRLGHQPTAADLPEILCGPVFDALPADPEERATLLAEADERLRLFYKMVESIMSLKEEEERARQALERGQPRRR</sequence>
<dbReference type="PROSITE" id="PS50158">
    <property type="entry name" value="ZF_CCHC"/>
    <property type="match status" value="1"/>
</dbReference>
<feature type="compositionally biased region" description="Basic and acidic residues" evidence="3">
    <location>
        <begin position="470"/>
        <end position="483"/>
    </location>
</feature>
<dbReference type="Pfam" id="PF14529">
    <property type="entry name" value="Exo_endo_phos_2"/>
    <property type="match status" value="1"/>
</dbReference>
<dbReference type="SMART" id="SM00343">
    <property type="entry name" value="ZnF_C2HC"/>
    <property type="match status" value="2"/>
</dbReference>
<dbReference type="InterPro" id="IPR001878">
    <property type="entry name" value="Znf_CCHC"/>
</dbReference>
<proteinExistence type="predicted"/>
<keyword evidence="1" id="KW-0479">Metal-binding</keyword>
<dbReference type="GO" id="GO:0003964">
    <property type="term" value="F:RNA-directed DNA polymerase activity"/>
    <property type="evidence" value="ECO:0007669"/>
    <property type="project" value="UniProtKB-KW"/>
</dbReference>
<evidence type="ECO:0000313" key="7">
    <source>
        <dbReference type="Proteomes" id="UP000478052"/>
    </source>
</evidence>
<comment type="caution">
    <text evidence="6">The sequence shown here is derived from an EMBL/GenBank/DDBJ whole genome shotgun (WGS) entry which is preliminary data.</text>
</comment>
<feature type="region of interest" description="Disordered" evidence="3">
    <location>
        <begin position="179"/>
        <end position="208"/>
    </location>
</feature>
<evidence type="ECO:0000313" key="6">
    <source>
        <dbReference type="EMBL" id="KAF0769873.1"/>
    </source>
</evidence>
<feature type="region of interest" description="Disordered" evidence="3">
    <location>
        <begin position="410"/>
        <end position="444"/>
    </location>
</feature>
<dbReference type="InterPro" id="IPR043502">
    <property type="entry name" value="DNA/RNA_pol_sf"/>
</dbReference>
<name>A0A6G0ZH88_APHCR</name>
<dbReference type="InterPro" id="IPR000477">
    <property type="entry name" value="RT_dom"/>
</dbReference>
<keyword evidence="6" id="KW-0548">Nucleotidyltransferase</keyword>
<keyword evidence="6" id="KW-0808">Transferase</keyword>
<dbReference type="PANTHER" id="PTHR19446">
    <property type="entry name" value="REVERSE TRANSCRIPTASES"/>
    <property type="match status" value="1"/>
</dbReference>
<feature type="compositionally biased region" description="Polar residues" evidence="3">
    <location>
        <begin position="295"/>
        <end position="312"/>
    </location>
</feature>
<dbReference type="Gene3D" id="3.60.10.10">
    <property type="entry name" value="Endonuclease/exonuclease/phosphatase"/>
    <property type="match status" value="1"/>
</dbReference>
<keyword evidence="7" id="KW-1185">Reference proteome</keyword>
<feature type="domain" description="CCHC-type" evidence="4">
    <location>
        <begin position="739"/>
        <end position="752"/>
    </location>
</feature>
<dbReference type="SUPFAM" id="SSF56672">
    <property type="entry name" value="DNA/RNA polymerases"/>
    <property type="match status" value="1"/>
</dbReference>
<dbReference type="EMBL" id="VUJU01000517">
    <property type="protein sequence ID" value="KAF0769873.1"/>
    <property type="molecule type" value="Genomic_DNA"/>
</dbReference>
<feature type="domain" description="Reverse transcriptase" evidence="5">
    <location>
        <begin position="1261"/>
        <end position="1535"/>
    </location>
</feature>
<dbReference type="Proteomes" id="UP000478052">
    <property type="component" value="Unassembled WGS sequence"/>
</dbReference>
<dbReference type="PROSITE" id="PS50878">
    <property type="entry name" value="RT_POL"/>
    <property type="match status" value="1"/>
</dbReference>
<dbReference type="CDD" id="cd09077">
    <property type="entry name" value="R1-I-EN"/>
    <property type="match status" value="1"/>
</dbReference>
<keyword evidence="2" id="KW-0175">Coiled coil</keyword>
<accession>A0A6G0ZH88</accession>
<evidence type="ECO:0000256" key="1">
    <source>
        <dbReference type="PROSITE-ProRule" id="PRU00047"/>
    </source>
</evidence>
<dbReference type="InterPro" id="IPR036691">
    <property type="entry name" value="Endo/exonu/phosph_ase_sf"/>
</dbReference>
<evidence type="ECO:0000256" key="3">
    <source>
        <dbReference type="SAM" id="MobiDB-lite"/>
    </source>
</evidence>
<feature type="region of interest" description="Disordered" evidence="3">
    <location>
        <begin position="513"/>
        <end position="539"/>
    </location>
</feature>
<dbReference type="CDD" id="cd01650">
    <property type="entry name" value="RT_nLTR_like"/>
    <property type="match status" value="1"/>
</dbReference>
<reference evidence="6 7" key="1">
    <citation type="submission" date="2019-08" db="EMBL/GenBank/DDBJ databases">
        <title>Whole genome of Aphis craccivora.</title>
        <authorList>
            <person name="Voronova N.V."/>
            <person name="Shulinski R.S."/>
            <person name="Bandarenka Y.V."/>
            <person name="Zhorov D.G."/>
            <person name="Warner D."/>
        </authorList>
    </citation>
    <scope>NUCLEOTIDE SEQUENCE [LARGE SCALE GENOMIC DNA]</scope>
    <source>
        <strain evidence="6">180601</strain>
        <tissue evidence="6">Whole Body</tissue>
    </source>
</reference>
<keyword evidence="6" id="KW-0695">RNA-directed DNA polymerase</keyword>
<dbReference type="SUPFAM" id="SSF56219">
    <property type="entry name" value="DNase I-like"/>
    <property type="match status" value="1"/>
</dbReference>
<feature type="compositionally biased region" description="Polar residues" evidence="3">
    <location>
        <begin position="326"/>
        <end position="338"/>
    </location>
</feature>
<dbReference type="GO" id="GO:0008270">
    <property type="term" value="F:zinc ion binding"/>
    <property type="evidence" value="ECO:0007669"/>
    <property type="project" value="UniProtKB-KW"/>
</dbReference>
<feature type="compositionally biased region" description="Polar residues" evidence="3">
    <location>
        <begin position="254"/>
        <end position="269"/>
    </location>
</feature>
<evidence type="ECO:0000259" key="5">
    <source>
        <dbReference type="PROSITE" id="PS50878"/>
    </source>
</evidence>
<dbReference type="InterPro" id="IPR005135">
    <property type="entry name" value="Endo/exonuclease/phosphatase"/>
</dbReference>
<evidence type="ECO:0000259" key="4">
    <source>
        <dbReference type="PROSITE" id="PS50158"/>
    </source>
</evidence>
<keyword evidence="1" id="KW-0862">Zinc</keyword>
<dbReference type="OrthoDB" id="6630637at2759"/>
<dbReference type="GO" id="GO:0003676">
    <property type="term" value="F:nucleic acid binding"/>
    <property type="evidence" value="ECO:0007669"/>
    <property type="project" value="InterPro"/>
</dbReference>
<dbReference type="Gene3D" id="4.10.60.10">
    <property type="entry name" value="Zinc finger, CCHC-type"/>
    <property type="match status" value="1"/>
</dbReference>
<dbReference type="InterPro" id="IPR036875">
    <property type="entry name" value="Znf_CCHC_sf"/>
</dbReference>
<organism evidence="6 7">
    <name type="scientific">Aphis craccivora</name>
    <name type="common">Cowpea aphid</name>
    <dbReference type="NCBI Taxonomy" id="307492"/>
    <lineage>
        <taxon>Eukaryota</taxon>
        <taxon>Metazoa</taxon>
        <taxon>Ecdysozoa</taxon>
        <taxon>Arthropoda</taxon>
        <taxon>Hexapoda</taxon>
        <taxon>Insecta</taxon>
        <taxon>Pterygota</taxon>
        <taxon>Neoptera</taxon>
        <taxon>Paraneoptera</taxon>
        <taxon>Hemiptera</taxon>
        <taxon>Sternorrhyncha</taxon>
        <taxon>Aphidomorpha</taxon>
        <taxon>Aphidoidea</taxon>
        <taxon>Aphididae</taxon>
        <taxon>Aphidini</taxon>
        <taxon>Aphis</taxon>
        <taxon>Aphis</taxon>
    </lineage>
</organism>